<protein>
    <submittedName>
        <fullName evidence="1">Uncharacterized protein</fullName>
    </submittedName>
</protein>
<evidence type="ECO:0000313" key="1">
    <source>
        <dbReference type="EMBL" id="KTB46244.1"/>
    </source>
</evidence>
<name>A0A0W0GCH4_MONRR</name>
<proteinExistence type="predicted"/>
<organism evidence="1 2">
    <name type="scientific">Moniliophthora roreri</name>
    <name type="common">Frosty pod rot fungus</name>
    <name type="synonym">Monilia roreri</name>
    <dbReference type="NCBI Taxonomy" id="221103"/>
    <lineage>
        <taxon>Eukaryota</taxon>
        <taxon>Fungi</taxon>
        <taxon>Dikarya</taxon>
        <taxon>Basidiomycota</taxon>
        <taxon>Agaricomycotina</taxon>
        <taxon>Agaricomycetes</taxon>
        <taxon>Agaricomycetidae</taxon>
        <taxon>Agaricales</taxon>
        <taxon>Marasmiineae</taxon>
        <taxon>Marasmiaceae</taxon>
        <taxon>Moniliophthora</taxon>
    </lineage>
</organism>
<sequence>MSAVLSEDKCCGKHVVLYSDHLNAVHIMNDSLLDIDNMWLHRLNGCSYYQWLLHLLRPRPNTSLSYVKAHTDDSTPPSLLNFVADHYTLRVQKVHTFILPAPVPTFFMDEYTFHYGPHGWYEGNI</sequence>
<evidence type="ECO:0000313" key="2">
    <source>
        <dbReference type="Proteomes" id="UP000054988"/>
    </source>
</evidence>
<gene>
    <name evidence="1" type="ORF">WG66_1179</name>
</gene>
<reference evidence="1 2" key="1">
    <citation type="submission" date="2015-12" db="EMBL/GenBank/DDBJ databases">
        <title>Draft genome sequence of Moniliophthora roreri, the causal agent of frosty pod rot of cacao.</title>
        <authorList>
            <person name="Aime M.C."/>
            <person name="Diaz-Valderrama J.R."/>
            <person name="Kijpornyongpan T."/>
            <person name="Phillips-Mora W."/>
        </authorList>
    </citation>
    <scope>NUCLEOTIDE SEQUENCE [LARGE SCALE GENOMIC DNA]</scope>
    <source>
        <strain evidence="1 2">MCA 2952</strain>
    </source>
</reference>
<comment type="caution">
    <text evidence="1">The sequence shown here is derived from an EMBL/GenBank/DDBJ whole genome shotgun (WGS) entry which is preliminary data.</text>
</comment>
<accession>A0A0W0GCH4</accession>
<dbReference type="Proteomes" id="UP000054988">
    <property type="component" value="Unassembled WGS sequence"/>
</dbReference>
<dbReference type="EMBL" id="LATX01000436">
    <property type="protein sequence ID" value="KTB46244.1"/>
    <property type="molecule type" value="Genomic_DNA"/>
</dbReference>
<dbReference type="AlphaFoldDB" id="A0A0W0GCH4"/>